<dbReference type="Gene3D" id="3.40.50.1380">
    <property type="entry name" value="Methylglyoxal synthase-like domain"/>
    <property type="match status" value="1"/>
</dbReference>
<dbReference type="PIRSF" id="PIRSF000414">
    <property type="entry name" value="AICARFT_IMPCHas"/>
    <property type="match status" value="1"/>
</dbReference>
<keyword evidence="8" id="KW-0378">Hydrolase</keyword>
<dbReference type="Gene3D" id="1.10.287.440">
    <property type="match status" value="1"/>
</dbReference>
<evidence type="ECO:0000256" key="1">
    <source>
        <dbReference type="ARBA" id="ARBA00004514"/>
    </source>
</evidence>
<dbReference type="SUPFAM" id="SSF53927">
    <property type="entry name" value="Cytidine deaminase-like"/>
    <property type="match status" value="1"/>
</dbReference>
<dbReference type="GO" id="GO:0003937">
    <property type="term" value="F:IMP cyclohydrolase activity"/>
    <property type="evidence" value="ECO:0007669"/>
    <property type="project" value="UniProtKB-EC"/>
</dbReference>
<dbReference type="FunFam" id="3.40.140.20:FF:000003">
    <property type="entry name" value="Bifunctional purine biosynthesis protein"/>
    <property type="match status" value="1"/>
</dbReference>
<dbReference type="InterPro" id="IPR011607">
    <property type="entry name" value="MGS-like_dom"/>
</dbReference>
<dbReference type="Gene3D" id="3.40.140.20">
    <property type="match status" value="2"/>
</dbReference>
<dbReference type="InterPro" id="IPR002695">
    <property type="entry name" value="PurH-like"/>
</dbReference>
<dbReference type="FunFam" id="1.10.287.440:FF:000001">
    <property type="entry name" value="Bifunctional purine biosynthesis protein PURH"/>
    <property type="match status" value="1"/>
</dbReference>
<dbReference type="Proteomes" id="UP001224890">
    <property type="component" value="Unassembled WGS sequence"/>
</dbReference>
<protein>
    <submittedName>
        <fullName evidence="14">Phosphoribosylaminoimidazolecarboxamide formyltransferase/IMP cyclohydrolase</fullName>
    </submittedName>
</protein>
<comment type="pathway">
    <text evidence="3">Purine metabolism; IMP biosynthesis via de novo pathway; 5-formamido-1-(5-phospho-D-ribosyl)imidazole-4-carboxamide from 5-amino-1-(5-phospho-D-ribosyl)imidazole-4-carboxamide (10-formyl THF route): step 1/1.</text>
</comment>
<evidence type="ECO:0000256" key="12">
    <source>
        <dbReference type="ARBA" id="ARBA00054363"/>
    </source>
</evidence>
<comment type="similarity">
    <text evidence="4">Belongs to the PurH family.</text>
</comment>
<comment type="subcellular location">
    <subcellularLocation>
        <location evidence="1">Cytoplasm</location>
        <location evidence="1">Cytosol</location>
    </subcellularLocation>
</comment>
<dbReference type="SMART" id="SM00851">
    <property type="entry name" value="MGS"/>
    <property type="match status" value="1"/>
</dbReference>
<organism evidence="14 15">
    <name type="scientific">Colletotrichum godetiae</name>
    <dbReference type="NCBI Taxonomy" id="1209918"/>
    <lineage>
        <taxon>Eukaryota</taxon>
        <taxon>Fungi</taxon>
        <taxon>Dikarya</taxon>
        <taxon>Ascomycota</taxon>
        <taxon>Pezizomycotina</taxon>
        <taxon>Sordariomycetes</taxon>
        <taxon>Hypocreomycetidae</taxon>
        <taxon>Glomerellales</taxon>
        <taxon>Glomerellaceae</taxon>
        <taxon>Colletotrichum</taxon>
        <taxon>Colletotrichum acutatum species complex</taxon>
    </lineage>
</organism>
<dbReference type="GO" id="GO:0005829">
    <property type="term" value="C:cytosol"/>
    <property type="evidence" value="ECO:0007669"/>
    <property type="project" value="UniProtKB-SubCell"/>
</dbReference>
<keyword evidence="6" id="KW-0808">Transferase</keyword>
<dbReference type="InterPro" id="IPR024051">
    <property type="entry name" value="AICAR_Tfase_dup_dom_sf"/>
</dbReference>
<dbReference type="GO" id="GO:0006189">
    <property type="term" value="P:'de novo' IMP biosynthetic process"/>
    <property type="evidence" value="ECO:0007669"/>
    <property type="project" value="TreeGrafter"/>
</dbReference>
<keyword evidence="15" id="KW-1185">Reference proteome</keyword>
<name>A0AAJ0AUY6_9PEZI</name>
<evidence type="ECO:0000256" key="7">
    <source>
        <dbReference type="ARBA" id="ARBA00022755"/>
    </source>
</evidence>
<evidence type="ECO:0000313" key="14">
    <source>
        <dbReference type="EMBL" id="KAK1690795.1"/>
    </source>
</evidence>
<dbReference type="InterPro" id="IPR036914">
    <property type="entry name" value="MGS-like_dom_sf"/>
</dbReference>
<comment type="pathway">
    <text evidence="2">Purine metabolism; IMP biosynthesis via de novo pathway; IMP from 5-formamido-1-(5-phospho-D-ribosyl)imidazole-4-carboxamide: step 1/1.</text>
</comment>
<sequence>MSGQKIAIVSVYDKTGLLDLAKGLNQQNVRILASGGTAKMIRESGFPVEDVSAITKAPEMLAGRVKTLHPAVHAGILARNLESDEKDLADQNINKVDYVICNLYPFKDTVAKVNVTVPEAVEEVDIGGVTLIRAAAKNHSRVTILSDPNDYAEFLKELQAGEITEASRNRYALKAFEHTADYDAAISDFFRKQYAADGKQFSALRYGANPHQKPAAAFVSGGELPYKVLGGSPGYINLLDALNSWPLVKELKQALGKPAAASFKHVSPAGAAIGTPLTDDEKKVYFVNDIEGIDSSPLAQAYARARGADRMSSFGDVIALSDIVDLPTASIISKEVSDGVIAPGFEDAALALLKKKKGGKYLVLQIDPDYVPAKTETRTVYGVTLQQGRNDIEIAPKSFNRIITPKESGPLSESALRDLTVATIALKYTQSNSVCYAYNGQVIGLGAGQQSRIHCTRLAGDKADNWWLRFHPRVLGIKWKKGTKRPDKSNAIDLLVSGELPKSGAERDMFEAVFEEVPPAFTDAEREEWLGKLTNVAVSSDAFFPFVDNVFRASRSGVKYIAAPGGSQNDGAVFETAEKLGITFVEQNVRLFHH</sequence>
<evidence type="ECO:0000256" key="9">
    <source>
        <dbReference type="ARBA" id="ARBA00023268"/>
    </source>
</evidence>
<feature type="domain" description="MGS-like" evidence="13">
    <location>
        <begin position="1"/>
        <end position="146"/>
    </location>
</feature>
<evidence type="ECO:0000313" key="15">
    <source>
        <dbReference type="Proteomes" id="UP001224890"/>
    </source>
</evidence>
<keyword evidence="7" id="KW-0658">Purine biosynthesis</keyword>
<dbReference type="FunFam" id="3.40.50.1380:FF:000003">
    <property type="entry name" value="Bifunctional purine biosynthesis protein"/>
    <property type="match status" value="1"/>
</dbReference>
<dbReference type="EMBL" id="JAHMHR010000005">
    <property type="protein sequence ID" value="KAK1690795.1"/>
    <property type="molecule type" value="Genomic_DNA"/>
</dbReference>
<comment type="catalytic activity">
    <reaction evidence="10">
        <text>(6R)-10-formyltetrahydrofolate + 5-amino-1-(5-phospho-beta-D-ribosyl)imidazole-4-carboxamide = 5-formamido-1-(5-phospho-D-ribosyl)imidazole-4-carboxamide + (6S)-5,6,7,8-tetrahydrofolate</text>
        <dbReference type="Rhea" id="RHEA:22192"/>
        <dbReference type="ChEBI" id="CHEBI:57453"/>
        <dbReference type="ChEBI" id="CHEBI:58467"/>
        <dbReference type="ChEBI" id="CHEBI:58475"/>
        <dbReference type="ChEBI" id="CHEBI:195366"/>
        <dbReference type="EC" id="2.1.2.3"/>
    </reaction>
</comment>
<dbReference type="Pfam" id="PF02142">
    <property type="entry name" value="MGS"/>
    <property type="match status" value="1"/>
</dbReference>
<dbReference type="NCBIfam" id="NF005492">
    <property type="entry name" value="PRK07106.1"/>
    <property type="match status" value="1"/>
</dbReference>
<evidence type="ECO:0000256" key="10">
    <source>
        <dbReference type="ARBA" id="ARBA00050488"/>
    </source>
</evidence>
<dbReference type="Pfam" id="PF01808">
    <property type="entry name" value="AICARFT_IMPCHas"/>
    <property type="match status" value="1"/>
</dbReference>
<evidence type="ECO:0000259" key="13">
    <source>
        <dbReference type="PROSITE" id="PS51855"/>
    </source>
</evidence>
<evidence type="ECO:0000256" key="4">
    <source>
        <dbReference type="ARBA" id="ARBA00007667"/>
    </source>
</evidence>
<evidence type="ECO:0000256" key="8">
    <source>
        <dbReference type="ARBA" id="ARBA00022801"/>
    </source>
</evidence>
<comment type="catalytic activity">
    <reaction evidence="11">
        <text>IMP + H2O = 5-formamido-1-(5-phospho-D-ribosyl)imidazole-4-carboxamide</text>
        <dbReference type="Rhea" id="RHEA:18445"/>
        <dbReference type="ChEBI" id="CHEBI:15377"/>
        <dbReference type="ChEBI" id="CHEBI:58053"/>
        <dbReference type="ChEBI" id="CHEBI:58467"/>
        <dbReference type="EC" id="3.5.4.10"/>
    </reaction>
</comment>
<dbReference type="InterPro" id="IPR016193">
    <property type="entry name" value="Cytidine_deaminase-like"/>
</dbReference>
<dbReference type="NCBIfam" id="TIGR00355">
    <property type="entry name" value="purH"/>
    <property type="match status" value="1"/>
</dbReference>
<gene>
    <name evidence="14" type="ORF">BDP55DRAFT_543053</name>
</gene>
<dbReference type="SMART" id="SM00798">
    <property type="entry name" value="AICARFT_IMPCHas"/>
    <property type="match status" value="1"/>
</dbReference>
<dbReference type="CDD" id="cd01421">
    <property type="entry name" value="IMPCH"/>
    <property type="match status" value="1"/>
</dbReference>
<comment type="caution">
    <text evidence="14">The sequence shown here is derived from an EMBL/GenBank/DDBJ whole genome shotgun (WGS) entry which is preliminary data.</text>
</comment>
<dbReference type="PROSITE" id="PS51855">
    <property type="entry name" value="MGS"/>
    <property type="match status" value="1"/>
</dbReference>
<dbReference type="GeneID" id="85452904"/>
<reference evidence="14" key="1">
    <citation type="submission" date="2021-06" db="EMBL/GenBank/DDBJ databases">
        <title>Comparative genomics, transcriptomics and evolutionary studies reveal genomic signatures of adaptation to plant cell wall in hemibiotrophic fungi.</title>
        <authorList>
            <consortium name="DOE Joint Genome Institute"/>
            <person name="Baroncelli R."/>
            <person name="Diaz J.F."/>
            <person name="Benocci T."/>
            <person name="Peng M."/>
            <person name="Battaglia E."/>
            <person name="Haridas S."/>
            <person name="Andreopoulos W."/>
            <person name="Labutti K."/>
            <person name="Pangilinan J."/>
            <person name="Floch G.L."/>
            <person name="Makela M.R."/>
            <person name="Henrissat B."/>
            <person name="Grigoriev I.V."/>
            <person name="Crouch J.A."/>
            <person name="De Vries R.P."/>
            <person name="Sukno S.A."/>
            <person name="Thon M.R."/>
        </authorList>
    </citation>
    <scope>NUCLEOTIDE SEQUENCE</scope>
    <source>
        <strain evidence="14">CBS 193.32</strain>
    </source>
</reference>
<dbReference type="AlphaFoldDB" id="A0AAJ0AUY6"/>
<dbReference type="PANTHER" id="PTHR11692">
    <property type="entry name" value="BIFUNCTIONAL PURINE BIOSYNTHESIS PROTEIN PURH"/>
    <property type="match status" value="1"/>
</dbReference>
<dbReference type="SUPFAM" id="SSF52335">
    <property type="entry name" value="Methylglyoxal synthase-like"/>
    <property type="match status" value="1"/>
</dbReference>
<accession>A0AAJ0AUY6</accession>
<dbReference type="InterPro" id="IPR024050">
    <property type="entry name" value="AICAR_Tfase_insert_dom_sf"/>
</dbReference>
<evidence type="ECO:0000256" key="6">
    <source>
        <dbReference type="ARBA" id="ARBA00022679"/>
    </source>
</evidence>
<dbReference type="GO" id="GO:0004643">
    <property type="term" value="F:phosphoribosylaminoimidazolecarboxamide formyltransferase activity"/>
    <property type="evidence" value="ECO:0007669"/>
    <property type="project" value="UniProtKB-EC"/>
</dbReference>
<evidence type="ECO:0000256" key="2">
    <source>
        <dbReference type="ARBA" id="ARBA00004844"/>
    </source>
</evidence>
<dbReference type="PANTHER" id="PTHR11692:SF0">
    <property type="entry name" value="BIFUNCTIONAL PURINE BIOSYNTHESIS PROTEIN ATIC"/>
    <property type="match status" value="1"/>
</dbReference>
<keyword evidence="5" id="KW-0963">Cytoplasm</keyword>
<evidence type="ECO:0000256" key="11">
    <source>
        <dbReference type="ARBA" id="ARBA00050687"/>
    </source>
</evidence>
<evidence type="ECO:0000256" key="5">
    <source>
        <dbReference type="ARBA" id="ARBA00022490"/>
    </source>
</evidence>
<dbReference type="HAMAP" id="MF_00139">
    <property type="entry name" value="PurH"/>
    <property type="match status" value="1"/>
</dbReference>
<evidence type="ECO:0000256" key="3">
    <source>
        <dbReference type="ARBA" id="ARBA00004954"/>
    </source>
</evidence>
<dbReference type="RefSeq" id="XP_060434490.1">
    <property type="nucleotide sequence ID" value="XM_060568378.1"/>
</dbReference>
<proteinExistence type="inferred from homology"/>
<keyword evidence="9" id="KW-0511">Multifunctional enzyme</keyword>
<comment type="function">
    <text evidence="12">Bifunctional enzyme that catalyzes the last two steps of purine biosynthesis. Acts as a transformylase that incorporates a formyl group to the AMP analog AICAR (5-amino-1-(5-phospho-beta-D-ribosyl)imidazole-4-carboxamide) to produce the intermediate formyl-AICAR (FAICAR). Also catalyzes the cyclization of FAICAR to IMP.</text>
</comment>